<keyword evidence="4" id="KW-0111">Calcium/phospholipid-binding</keyword>
<dbReference type="InterPro" id="IPR001464">
    <property type="entry name" value="Annexin"/>
</dbReference>
<keyword evidence="5" id="KW-1185">Reference proteome</keyword>
<dbReference type="SUPFAM" id="SSF47874">
    <property type="entry name" value="Annexin"/>
    <property type="match status" value="1"/>
</dbReference>
<dbReference type="GeneID" id="106811251"/>
<keyword evidence="4" id="KW-0106">Calcium</keyword>
<evidence type="ECO:0000256" key="4">
    <source>
        <dbReference type="RuleBase" id="RU003540"/>
    </source>
</evidence>
<accession>A0ABM1EDM3</accession>
<evidence type="ECO:0000313" key="6">
    <source>
        <dbReference type="RefSeq" id="XP_014670294.1"/>
    </source>
</evidence>
<reference evidence="6" key="1">
    <citation type="submission" date="2025-08" db="UniProtKB">
        <authorList>
            <consortium name="RefSeq"/>
        </authorList>
    </citation>
    <scope>IDENTIFICATION</scope>
</reference>
<evidence type="ECO:0000256" key="1">
    <source>
        <dbReference type="ARBA" id="ARBA00007831"/>
    </source>
</evidence>
<dbReference type="SMART" id="SM00335">
    <property type="entry name" value="ANX"/>
    <property type="match status" value="4"/>
</dbReference>
<comment type="similarity">
    <text evidence="1 4">Belongs to the annexin family.</text>
</comment>
<evidence type="ECO:0000256" key="2">
    <source>
        <dbReference type="ARBA" id="ARBA00022737"/>
    </source>
</evidence>
<dbReference type="PROSITE" id="PS51897">
    <property type="entry name" value="ANNEXIN_2"/>
    <property type="match status" value="4"/>
</dbReference>
<dbReference type="PANTHER" id="PTHR10502">
    <property type="entry name" value="ANNEXIN"/>
    <property type="match status" value="1"/>
</dbReference>
<protein>
    <recommendedName>
        <fullName evidence="4">Annexin</fullName>
    </recommendedName>
</protein>
<sequence>MQAPKDRGTVKPYSPFNGQADAEVIRKAMKGFGTDEKAIIDVLAHRNNAQRQKITLDFKTMYGKDLIKELKSELSGKFEDVILALLMKPSDYDAMCIYNAIQGLGTDEGALIEILCTRSNKQMLEIKQAYKTKCGGNVVVWLAWRLDIDATLGELIMTYLQLALYEAGEKKWGTDESRFNAILAAQSFPQVQRVCDEYQKLTGHAMEKAISGEMSGDLKQGMMTIVKCVRNRSAYFAERLYTSMKGLGTNDRQLVRVVVTRCEVDMVQIKQEFQRNYGKTLESFINDDTSGDYKRVLVALVAGN</sequence>
<gene>
    <name evidence="6" type="primary">LOC106811251</name>
</gene>
<evidence type="ECO:0000313" key="5">
    <source>
        <dbReference type="Proteomes" id="UP000695022"/>
    </source>
</evidence>
<comment type="domain">
    <text evidence="4">A pair of annexin repeats may form one binding site for calcium and phospholipid.</text>
</comment>
<dbReference type="RefSeq" id="XP_014670294.1">
    <property type="nucleotide sequence ID" value="XM_014814808.1"/>
</dbReference>
<name>A0ABM1EDM3_PRICU</name>
<dbReference type="InterPro" id="IPR037104">
    <property type="entry name" value="Annexin_sf"/>
</dbReference>
<keyword evidence="3 4" id="KW-0041">Annexin</keyword>
<dbReference type="InterPro" id="IPR018502">
    <property type="entry name" value="Annexin_repeat"/>
</dbReference>
<keyword evidence="2 4" id="KW-0677">Repeat</keyword>
<dbReference type="Pfam" id="PF00191">
    <property type="entry name" value="Annexin"/>
    <property type="match status" value="4"/>
</dbReference>
<evidence type="ECO:0000256" key="3">
    <source>
        <dbReference type="ARBA" id="ARBA00023216"/>
    </source>
</evidence>
<dbReference type="Proteomes" id="UP000695022">
    <property type="component" value="Unplaced"/>
</dbReference>
<proteinExistence type="inferred from homology"/>
<organism evidence="5 6">
    <name type="scientific">Priapulus caudatus</name>
    <name type="common">Priapulid worm</name>
    <dbReference type="NCBI Taxonomy" id="37621"/>
    <lineage>
        <taxon>Eukaryota</taxon>
        <taxon>Metazoa</taxon>
        <taxon>Ecdysozoa</taxon>
        <taxon>Scalidophora</taxon>
        <taxon>Priapulida</taxon>
        <taxon>Priapulimorpha</taxon>
        <taxon>Priapulimorphida</taxon>
        <taxon>Priapulidae</taxon>
        <taxon>Priapulus</taxon>
    </lineage>
</organism>
<dbReference type="PROSITE" id="PS00223">
    <property type="entry name" value="ANNEXIN_1"/>
    <property type="match status" value="2"/>
</dbReference>
<dbReference type="InterPro" id="IPR018252">
    <property type="entry name" value="Annexin_repeat_CS"/>
</dbReference>
<dbReference type="Gene3D" id="1.10.220.10">
    <property type="entry name" value="Annexin"/>
    <property type="match status" value="4"/>
</dbReference>
<dbReference type="PANTHER" id="PTHR10502:SF102">
    <property type="entry name" value="ANNEXIN B11"/>
    <property type="match status" value="1"/>
</dbReference>
<dbReference type="PRINTS" id="PR00196">
    <property type="entry name" value="ANNEXIN"/>
</dbReference>